<protein>
    <submittedName>
        <fullName evidence="1">Uncharacterized protein</fullName>
    </submittedName>
</protein>
<keyword evidence="2" id="KW-1185">Reference proteome</keyword>
<dbReference type="Proteomes" id="UP001144612">
    <property type="component" value="Unassembled WGS sequence"/>
</dbReference>
<dbReference type="RefSeq" id="WP_268061991.1">
    <property type="nucleotide sequence ID" value="NZ_JAPQFJ010000014.1"/>
</dbReference>
<comment type="caution">
    <text evidence="1">The sequence shown here is derived from an EMBL/GenBank/DDBJ whole genome shotgun (WGS) entry which is preliminary data.</text>
</comment>
<evidence type="ECO:0000313" key="2">
    <source>
        <dbReference type="Proteomes" id="UP001144612"/>
    </source>
</evidence>
<accession>A0ABT4DB83</accession>
<name>A0ABT4DB83_9CLOT</name>
<dbReference type="EMBL" id="JAPQFJ010000014">
    <property type="protein sequence ID" value="MCY6959560.1"/>
    <property type="molecule type" value="Genomic_DNA"/>
</dbReference>
<organism evidence="1 2">
    <name type="scientific">Clostridium brassicae</name>
    <dbReference type="NCBI Taxonomy" id="2999072"/>
    <lineage>
        <taxon>Bacteria</taxon>
        <taxon>Bacillati</taxon>
        <taxon>Bacillota</taxon>
        <taxon>Clostridia</taxon>
        <taxon>Eubacteriales</taxon>
        <taxon>Clostridiaceae</taxon>
        <taxon>Clostridium</taxon>
    </lineage>
</organism>
<gene>
    <name evidence="1" type="ORF">OW729_13150</name>
</gene>
<reference evidence="1" key="1">
    <citation type="submission" date="2022-12" db="EMBL/GenBank/DDBJ databases">
        <title>Clostridium sp. nov., isolated from industrial wastewater.</title>
        <authorList>
            <person name="Jiayan W."/>
        </authorList>
    </citation>
    <scope>NUCLEOTIDE SEQUENCE</scope>
    <source>
        <strain evidence="1">ZC22-4</strain>
    </source>
</reference>
<evidence type="ECO:0000313" key="1">
    <source>
        <dbReference type="EMBL" id="MCY6959560.1"/>
    </source>
</evidence>
<proteinExistence type="predicted"/>
<sequence>MKRVFFKRNLKEKIAQLKKEYPDAKEIDYEKDLDWEEMKRQGIRSIINEDRRIEALYKIKEKIDVNDLEMLYGDKKVKNGKISIYPKEFETLSGNIINHSSILVTKNFKLEKDNVLYLKLNINKKDDYVYFRFFDKQNFVFFKKMFNESTLVDINTYFDVYIGNNIIGYALKKGNQVLFDYKIASNYSNNIEVIFDLNDNGIIINNQKFFISQFMINKYIRNNVFTIRLASFNRHKYELYCIEYRTQNINVDEMLFKKDKDILCFKDDLYFYRKEKIEL</sequence>